<keyword evidence="5" id="KW-0482">Metalloprotease</keyword>
<dbReference type="EMBL" id="JANWOI010000001">
    <property type="protein sequence ID" value="MDA5193006.1"/>
    <property type="molecule type" value="Genomic_DNA"/>
</dbReference>
<sequence length="131" mass="14229">MTLSLSLSDRQQIAEAAQAAFPQECCGLLIGTDGRVNRVVAARNLRAEPDRFELDPALHLKIQRELRGTAERVIGHYHSHPNGHALPSQVDLAEAYDPGLVWVIAATDGQAVEIAAFEFDGTEFKALALTP</sequence>
<reference evidence="7" key="2">
    <citation type="journal article" date="2023" name="Syst. Appl. Microbiol.">
        <title>Govania unica gen. nov., sp. nov., a rare biosphere bacterium that represents a novel family in the class Alphaproteobacteria.</title>
        <authorList>
            <person name="Vandamme P."/>
            <person name="Peeters C."/>
            <person name="Hettiarachchi A."/>
            <person name="Cnockaert M."/>
            <person name="Carlier A."/>
        </authorList>
    </citation>
    <scope>NUCLEOTIDE SEQUENCE</scope>
    <source>
        <strain evidence="7">LMG 31809</strain>
    </source>
</reference>
<proteinExistence type="predicted"/>
<dbReference type="PANTHER" id="PTHR34858">
    <property type="entry name" value="CYSO-CYSTEINE PEPTIDASE"/>
    <property type="match status" value="1"/>
</dbReference>
<dbReference type="AlphaFoldDB" id="A0A9X3Z6D0"/>
<dbReference type="RefSeq" id="WP_274942705.1">
    <property type="nucleotide sequence ID" value="NZ_JANWOI010000001.1"/>
</dbReference>
<dbReference type="InterPro" id="IPR037518">
    <property type="entry name" value="MPN"/>
</dbReference>
<keyword evidence="3" id="KW-0378">Hydrolase</keyword>
<evidence type="ECO:0000259" key="6">
    <source>
        <dbReference type="PROSITE" id="PS50249"/>
    </source>
</evidence>
<evidence type="ECO:0000256" key="5">
    <source>
        <dbReference type="ARBA" id="ARBA00023049"/>
    </source>
</evidence>
<dbReference type="PANTHER" id="PTHR34858:SF1">
    <property type="entry name" value="CYSO-CYSTEINE PEPTIDASE"/>
    <property type="match status" value="1"/>
</dbReference>
<dbReference type="GO" id="GO:0008235">
    <property type="term" value="F:metalloexopeptidase activity"/>
    <property type="evidence" value="ECO:0007669"/>
    <property type="project" value="TreeGrafter"/>
</dbReference>
<keyword evidence="4" id="KW-0862">Zinc</keyword>
<dbReference type="InterPro" id="IPR051929">
    <property type="entry name" value="VirAsm_ModProt"/>
</dbReference>
<keyword evidence="1" id="KW-0645">Protease</keyword>
<dbReference type="GO" id="GO:0006508">
    <property type="term" value="P:proteolysis"/>
    <property type="evidence" value="ECO:0007669"/>
    <property type="project" value="UniProtKB-KW"/>
</dbReference>
<evidence type="ECO:0000313" key="8">
    <source>
        <dbReference type="Proteomes" id="UP001141619"/>
    </source>
</evidence>
<dbReference type="GO" id="GO:0008270">
    <property type="term" value="F:zinc ion binding"/>
    <property type="evidence" value="ECO:0007669"/>
    <property type="project" value="TreeGrafter"/>
</dbReference>
<evidence type="ECO:0000256" key="4">
    <source>
        <dbReference type="ARBA" id="ARBA00022833"/>
    </source>
</evidence>
<name>A0A9X3Z6D0_9PROT</name>
<evidence type="ECO:0000313" key="7">
    <source>
        <dbReference type="EMBL" id="MDA5193006.1"/>
    </source>
</evidence>
<dbReference type="Proteomes" id="UP001141619">
    <property type="component" value="Unassembled WGS sequence"/>
</dbReference>
<gene>
    <name evidence="7" type="ORF">NYP16_03415</name>
</gene>
<dbReference type="Gene3D" id="3.40.140.10">
    <property type="entry name" value="Cytidine Deaminase, domain 2"/>
    <property type="match status" value="1"/>
</dbReference>
<comment type="caution">
    <text evidence="7">The sequence shown here is derived from an EMBL/GenBank/DDBJ whole genome shotgun (WGS) entry which is preliminary data.</text>
</comment>
<dbReference type="CDD" id="cd08070">
    <property type="entry name" value="MPN_like"/>
    <property type="match status" value="1"/>
</dbReference>
<dbReference type="PROSITE" id="PS50249">
    <property type="entry name" value="MPN"/>
    <property type="match status" value="1"/>
</dbReference>
<evidence type="ECO:0000256" key="3">
    <source>
        <dbReference type="ARBA" id="ARBA00022801"/>
    </source>
</evidence>
<organism evidence="7 8">
    <name type="scientific">Govanella unica</name>
    <dbReference type="NCBI Taxonomy" id="2975056"/>
    <lineage>
        <taxon>Bacteria</taxon>
        <taxon>Pseudomonadati</taxon>
        <taxon>Pseudomonadota</taxon>
        <taxon>Alphaproteobacteria</taxon>
        <taxon>Emcibacterales</taxon>
        <taxon>Govanellaceae</taxon>
        <taxon>Govanella</taxon>
    </lineage>
</organism>
<reference evidence="7" key="1">
    <citation type="submission" date="2022-08" db="EMBL/GenBank/DDBJ databases">
        <authorList>
            <person name="Vandamme P."/>
            <person name="Hettiarachchi A."/>
            <person name="Peeters C."/>
            <person name="Cnockaert M."/>
            <person name="Carlier A."/>
        </authorList>
    </citation>
    <scope>NUCLEOTIDE SEQUENCE</scope>
    <source>
        <strain evidence="7">LMG 31809</strain>
    </source>
</reference>
<evidence type="ECO:0000256" key="1">
    <source>
        <dbReference type="ARBA" id="ARBA00022670"/>
    </source>
</evidence>
<feature type="domain" description="MPN" evidence="6">
    <location>
        <begin position="3"/>
        <end position="131"/>
    </location>
</feature>
<protein>
    <submittedName>
        <fullName evidence="7">M67 family metallopeptidase</fullName>
    </submittedName>
</protein>
<evidence type="ECO:0000256" key="2">
    <source>
        <dbReference type="ARBA" id="ARBA00022723"/>
    </source>
</evidence>
<accession>A0A9X3Z6D0</accession>
<dbReference type="SUPFAM" id="SSF102712">
    <property type="entry name" value="JAB1/MPN domain"/>
    <property type="match status" value="1"/>
</dbReference>
<dbReference type="Pfam" id="PF14464">
    <property type="entry name" value="Prok-JAB"/>
    <property type="match status" value="1"/>
</dbReference>
<keyword evidence="2" id="KW-0479">Metal-binding</keyword>
<keyword evidence="8" id="KW-1185">Reference proteome</keyword>
<dbReference type="InterPro" id="IPR028090">
    <property type="entry name" value="JAB_dom_prok"/>
</dbReference>